<evidence type="ECO:0000256" key="1">
    <source>
        <dbReference type="SAM" id="SignalP"/>
    </source>
</evidence>
<proteinExistence type="predicted"/>
<dbReference type="AlphaFoldDB" id="A0AAW9DQM1"/>
<dbReference type="RefSeq" id="WP_319613785.1">
    <property type="nucleotide sequence ID" value="NZ_JAWXYB010000018.1"/>
</dbReference>
<feature type="chain" id="PRO_5043846911" evidence="1">
    <location>
        <begin position="40"/>
        <end position="248"/>
    </location>
</feature>
<dbReference type="PANTHER" id="PTHR15629">
    <property type="entry name" value="SH3YL1 PROTEIN"/>
    <property type="match status" value="1"/>
</dbReference>
<organism evidence="3 4">
    <name type="scientific">Acidiphilium acidophilum</name>
    <name type="common">Thiobacillus acidophilus</name>
    <dbReference type="NCBI Taxonomy" id="76588"/>
    <lineage>
        <taxon>Bacteria</taxon>
        <taxon>Pseudomonadati</taxon>
        <taxon>Pseudomonadota</taxon>
        <taxon>Alphaproteobacteria</taxon>
        <taxon>Acetobacterales</taxon>
        <taxon>Acidocellaceae</taxon>
        <taxon>Acidiphilium</taxon>
    </lineage>
</organism>
<accession>A0AAW9DQM1</accession>
<evidence type="ECO:0000313" key="4">
    <source>
        <dbReference type="Proteomes" id="UP001279553"/>
    </source>
</evidence>
<name>A0AAW9DQM1_ACIAO</name>
<dbReference type="GO" id="GO:0035091">
    <property type="term" value="F:phosphatidylinositol binding"/>
    <property type="evidence" value="ECO:0007669"/>
    <property type="project" value="TreeGrafter"/>
</dbReference>
<protein>
    <submittedName>
        <fullName evidence="3">Lipid-binding SYLF domain-containing protein</fullName>
    </submittedName>
</protein>
<keyword evidence="4" id="KW-1185">Reference proteome</keyword>
<dbReference type="Pfam" id="PF04366">
    <property type="entry name" value="Ysc84"/>
    <property type="match status" value="1"/>
</dbReference>
<gene>
    <name evidence="3" type="ORF">SIL87_08800</name>
</gene>
<feature type="domain" description="Ysc84 actin-binding" evidence="2">
    <location>
        <begin position="124"/>
        <end position="245"/>
    </location>
</feature>
<dbReference type="InterPro" id="IPR007461">
    <property type="entry name" value="Ysc84_actin-binding"/>
</dbReference>
<evidence type="ECO:0000259" key="2">
    <source>
        <dbReference type="Pfam" id="PF04366"/>
    </source>
</evidence>
<reference evidence="3 4" key="1">
    <citation type="submission" date="2023-11" db="EMBL/GenBank/DDBJ databases">
        <title>MicrobeMod: A computational toolkit for identifying prokaryotic methylation and restriction-modification with nanopore sequencing.</title>
        <authorList>
            <person name="Crits-Christoph A."/>
            <person name="Kang S.C."/>
            <person name="Lee H."/>
            <person name="Ostrov N."/>
        </authorList>
    </citation>
    <scope>NUCLEOTIDE SEQUENCE [LARGE SCALE GENOMIC DNA]</scope>
    <source>
        <strain evidence="3 4">DSMZ 700</strain>
    </source>
</reference>
<dbReference type="Proteomes" id="UP001279553">
    <property type="component" value="Unassembled WGS sequence"/>
</dbReference>
<feature type="signal peptide" evidence="1">
    <location>
        <begin position="1"/>
        <end position="39"/>
    </location>
</feature>
<dbReference type="CDD" id="cd11524">
    <property type="entry name" value="SYLF"/>
    <property type="match status" value="1"/>
</dbReference>
<dbReference type="PANTHER" id="PTHR15629:SF2">
    <property type="entry name" value="SH3 DOMAIN-CONTAINING YSC84-LIKE PROTEIN 1"/>
    <property type="match status" value="1"/>
</dbReference>
<comment type="caution">
    <text evidence="3">The sequence shown here is derived from an EMBL/GenBank/DDBJ whole genome shotgun (WGS) entry which is preliminary data.</text>
</comment>
<evidence type="ECO:0000313" key="3">
    <source>
        <dbReference type="EMBL" id="MDX5930859.1"/>
    </source>
</evidence>
<dbReference type="EMBL" id="JAWXYB010000018">
    <property type="protein sequence ID" value="MDX5930859.1"/>
    <property type="molecule type" value="Genomic_DNA"/>
</dbReference>
<sequence length="248" mass="25561">MAIIDPIPVAGRPRSNRARSWPWIGIVGLSLVAPLSACAGNTDTSNAAQELVDRSTLTVETMLGNGSSQANQATQFLRRAKAVVVCPRIFKAGFFIGGEGGQCVLVSRAATGSWSDPAFYTMGSGSFGLQIGVQDAEVIMMLMNDTALTAFLNSQFKIGADAGISVATIGAGVGGSTGTALGADIITFAKARGLYGGISLSGSVFSNDSALDQQYYGQIIDPRQIVVTMNANNAGANPLRAMLAKFGG</sequence>
<keyword evidence="1" id="KW-0732">Signal</keyword>
<dbReference type="InterPro" id="IPR051702">
    <property type="entry name" value="SH3_domain_YSC84-like"/>
</dbReference>